<evidence type="ECO:0000256" key="3">
    <source>
        <dbReference type="ARBA" id="ARBA00022833"/>
    </source>
</evidence>
<gene>
    <name evidence="7" type="ORF">CI238_11713</name>
</gene>
<reference evidence="7 8" key="1">
    <citation type="submission" date="2015-06" db="EMBL/GenBank/DDBJ databases">
        <title>Survival trade-offs in plant roots during colonization by closely related pathogenic and mutualistic fungi.</title>
        <authorList>
            <person name="Hacquard S."/>
            <person name="Kracher B."/>
            <person name="Hiruma K."/>
            <person name="Weinman A."/>
            <person name="Muench P."/>
            <person name="Garrido Oter R."/>
            <person name="Ver Loren van Themaat E."/>
            <person name="Dallerey J.-F."/>
            <person name="Damm U."/>
            <person name="Henrissat B."/>
            <person name="Lespinet O."/>
            <person name="Thon M."/>
            <person name="Kemen E."/>
            <person name="McHardy A.C."/>
            <person name="Schulze-Lefert P."/>
            <person name="O'Connell R.J."/>
        </authorList>
    </citation>
    <scope>NUCLEOTIDE SEQUENCE [LARGE SCALE GENOMIC DNA]</scope>
    <source>
        <strain evidence="7 8">MAFF 238704</strain>
    </source>
</reference>
<name>A0A161X2S3_COLIC</name>
<dbReference type="SUPFAM" id="SSF57903">
    <property type="entry name" value="FYVE/PHD zinc finger"/>
    <property type="match status" value="1"/>
</dbReference>
<sequence>MLEALAPEAMAVDSETIDEARPVENETQVEMEVIPSSATPQHTAQDAQTAAIDVGPSQPSPAAPAKYESPPVGVEKGKSPTPATSSYKRQFSPATSRYVLSRLHQVSDCKPSSSAPIPLADEPSVTPKAAEEDGLHCPVDLSTLPRTLHLSYATSTVPSAIALGQPPSAASKRKRATEEEGSQRYPNFPAYPEPDILRRSMPKPPVKKKRTKDDGNGHPMCAKCKRASWTDANLIIACSCGEAWHQLCHEPEIPGDSATDPRRFRCSTCKDEEKEQVKYQRQLAKYREAKQEQAEWRKLHNDVERRREKRLAILPEFPNSRIIGFEGGNASREERREYFEDLKKSDLVNLLIFSNDIHPGLLVDILVSISKKHPDLPIFGSPDWAQPRRQHQQEAQRPRQNNHARLKAPKQRSKTGGVRKILKTAPAEVAALAADDEDDDDALPESWPKAGHGLYAKLKPEREDPLLFDDNDEEAFSHFMVDKEGKQIMEPLAV</sequence>
<keyword evidence="3" id="KW-0862">Zinc</keyword>
<feature type="domain" description="Zinc finger PHD-type" evidence="6">
    <location>
        <begin position="220"/>
        <end position="270"/>
    </location>
</feature>
<feature type="coiled-coil region" evidence="4">
    <location>
        <begin position="269"/>
        <end position="306"/>
    </location>
</feature>
<evidence type="ECO:0000313" key="8">
    <source>
        <dbReference type="Proteomes" id="UP000076584"/>
    </source>
</evidence>
<feature type="region of interest" description="Disordered" evidence="5">
    <location>
        <begin position="105"/>
        <end position="130"/>
    </location>
</feature>
<protein>
    <submittedName>
        <fullName evidence="7">Phd finger domain-containing protein</fullName>
    </submittedName>
</protein>
<dbReference type="InterPro" id="IPR011011">
    <property type="entry name" value="Znf_FYVE_PHD"/>
</dbReference>
<dbReference type="GO" id="GO:0008270">
    <property type="term" value="F:zinc ion binding"/>
    <property type="evidence" value="ECO:0007669"/>
    <property type="project" value="UniProtKB-KW"/>
</dbReference>
<dbReference type="InterPro" id="IPR001965">
    <property type="entry name" value="Znf_PHD"/>
</dbReference>
<comment type="caution">
    <text evidence="7">The sequence shown here is derived from an EMBL/GenBank/DDBJ whole genome shotgun (WGS) entry which is preliminary data.</text>
</comment>
<dbReference type="SMART" id="SM00249">
    <property type="entry name" value="PHD"/>
    <property type="match status" value="1"/>
</dbReference>
<evidence type="ECO:0000256" key="5">
    <source>
        <dbReference type="SAM" id="MobiDB-lite"/>
    </source>
</evidence>
<accession>A0A161X2S3</accession>
<dbReference type="InterPro" id="IPR013083">
    <property type="entry name" value="Znf_RING/FYVE/PHD"/>
</dbReference>
<feature type="compositionally biased region" description="Polar residues" evidence="5">
    <location>
        <begin position="81"/>
        <end position="91"/>
    </location>
</feature>
<evidence type="ECO:0000256" key="4">
    <source>
        <dbReference type="SAM" id="Coils"/>
    </source>
</evidence>
<evidence type="ECO:0000256" key="1">
    <source>
        <dbReference type="ARBA" id="ARBA00022723"/>
    </source>
</evidence>
<evidence type="ECO:0000313" key="7">
    <source>
        <dbReference type="EMBL" id="KZL88006.1"/>
    </source>
</evidence>
<feature type="compositionally biased region" description="Acidic residues" evidence="5">
    <location>
        <begin position="434"/>
        <end position="443"/>
    </location>
</feature>
<dbReference type="STRING" id="1573173.A0A161X2S3"/>
<dbReference type="AlphaFoldDB" id="A0A161X2S3"/>
<feature type="region of interest" description="Disordered" evidence="5">
    <location>
        <begin position="1"/>
        <end position="91"/>
    </location>
</feature>
<keyword evidence="8" id="KW-1185">Reference proteome</keyword>
<evidence type="ECO:0000256" key="2">
    <source>
        <dbReference type="ARBA" id="ARBA00022771"/>
    </source>
</evidence>
<feature type="compositionally biased region" description="Basic residues" evidence="5">
    <location>
        <begin position="400"/>
        <end position="413"/>
    </location>
</feature>
<keyword evidence="1" id="KW-0479">Metal-binding</keyword>
<organism evidence="7 8">
    <name type="scientific">Colletotrichum incanum</name>
    <name type="common">Soybean anthracnose fungus</name>
    <dbReference type="NCBI Taxonomy" id="1573173"/>
    <lineage>
        <taxon>Eukaryota</taxon>
        <taxon>Fungi</taxon>
        <taxon>Dikarya</taxon>
        <taxon>Ascomycota</taxon>
        <taxon>Pezizomycotina</taxon>
        <taxon>Sordariomycetes</taxon>
        <taxon>Hypocreomycetidae</taxon>
        <taxon>Glomerellales</taxon>
        <taxon>Glomerellaceae</taxon>
        <taxon>Colletotrichum</taxon>
        <taxon>Colletotrichum spaethianum species complex</taxon>
    </lineage>
</organism>
<feature type="compositionally biased region" description="Polar residues" evidence="5">
    <location>
        <begin position="36"/>
        <end position="48"/>
    </location>
</feature>
<proteinExistence type="predicted"/>
<feature type="region of interest" description="Disordered" evidence="5">
    <location>
        <begin position="378"/>
        <end position="419"/>
    </location>
</feature>
<keyword evidence="4" id="KW-0175">Coiled coil</keyword>
<feature type="region of interest" description="Disordered" evidence="5">
    <location>
        <begin position="434"/>
        <end position="456"/>
    </location>
</feature>
<evidence type="ECO:0000259" key="6">
    <source>
        <dbReference type="SMART" id="SM00249"/>
    </source>
</evidence>
<dbReference type="EMBL" id="LFIW01000099">
    <property type="protein sequence ID" value="KZL88006.1"/>
    <property type="molecule type" value="Genomic_DNA"/>
</dbReference>
<dbReference type="Gene3D" id="3.30.40.10">
    <property type="entry name" value="Zinc/RING finger domain, C3HC4 (zinc finger)"/>
    <property type="match status" value="1"/>
</dbReference>
<keyword evidence="2" id="KW-0863">Zinc-finger</keyword>
<dbReference type="Proteomes" id="UP000076584">
    <property type="component" value="Unassembled WGS sequence"/>
</dbReference>
<feature type="region of interest" description="Disordered" evidence="5">
    <location>
        <begin position="161"/>
        <end position="216"/>
    </location>
</feature>